<dbReference type="GO" id="GO:0006869">
    <property type="term" value="P:lipid transport"/>
    <property type="evidence" value="ECO:0007669"/>
    <property type="project" value="UniProtKB-KW"/>
</dbReference>
<keyword evidence="2" id="KW-0813">Transport</keyword>
<organism evidence="12">
    <name type="scientific">Naegleria gruberi</name>
    <name type="common">Amoeba</name>
    <dbReference type="NCBI Taxonomy" id="5762"/>
    <lineage>
        <taxon>Eukaryota</taxon>
        <taxon>Discoba</taxon>
        <taxon>Heterolobosea</taxon>
        <taxon>Tetramitia</taxon>
        <taxon>Eutetramitia</taxon>
        <taxon>Vahlkampfiidae</taxon>
        <taxon>Naegleria</taxon>
    </lineage>
</organism>
<dbReference type="Proteomes" id="UP000006671">
    <property type="component" value="Unassembled WGS sequence"/>
</dbReference>
<feature type="transmembrane region" description="Helical" evidence="9">
    <location>
        <begin position="520"/>
        <end position="538"/>
    </location>
</feature>
<keyword evidence="5 9" id="KW-1133">Transmembrane helix</keyword>
<keyword evidence="3 9" id="KW-0812">Transmembrane</keyword>
<evidence type="ECO:0000256" key="6">
    <source>
        <dbReference type="ARBA" id="ARBA00023055"/>
    </source>
</evidence>
<evidence type="ECO:0000256" key="3">
    <source>
        <dbReference type="ARBA" id="ARBA00022692"/>
    </source>
</evidence>
<evidence type="ECO:0000256" key="7">
    <source>
        <dbReference type="ARBA" id="ARBA00023121"/>
    </source>
</evidence>
<dbReference type="KEGG" id="ngr:NAEGRDRAFT_79867"/>
<dbReference type="RefSeq" id="XP_002676969.1">
    <property type="nucleotide sequence ID" value="XM_002676923.1"/>
</dbReference>
<dbReference type="GO" id="GO:0016020">
    <property type="term" value="C:membrane"/>
    <property type="evidence" value="ECO:0007669"/>
    <property type="project" value="UniProtKB-SubCell"/>
</dbReference>
<evidence type="ECO:0000259" key="10">
    <source>
        <dbReference type="PROSITE" id="PS51847"/>
    </source>
</evidence>
<keyword evidence="7" id="KW-0446">Lipid-binding</keyword>
<sequence>MSFHFLDWSQWDQTATVEMIKTAASQALNMGPPNPMLCAPLSVSDFSFGSVTPKFSIEKLPKLSLTQQEIHLRFFYQGDGYIKLKTRAQINKLVPNNQSYYGYSLGIGNQMVGQYPVEMPLEITIKDLKLDGLLIIKTDTSAIEHTNIKDLINLSKHKEDSDQVKDNLLSKEPSRECAVFVQLMNNPLECIDVYSTFEEAIPQSKSIFVNMIRGEAEQGISELMKEPKRIPLNLNELAIGKSKNVDNVFGIYSSKIFTIQPGAEYNVVDLEGSGFGFSTGGLAKFNFTTKQSADSANLVFVMLPYKFWAVLHSAKWDSDPSYAQYMCDIPSKLRIPITSSSIDAVVSYSDNELVALDDYSYSISKSITIDTSSHYSLLLLKCEPSAPSAALSIRVDMELINPNGQHLSTQKHPYILIYFTLMIANGALLTYLLFFFLKNKRHIFRLQIVIGVAIILQIISHASVFTYFEYINIEGKMSDALDITLSVISVFGDTGFLLMLLAISIGYSIMEDSLNPKAKFLFISCFVVYLGTRIMYAFCKDSSICSIFLLVFRVVKFVITFAIIIAMNQTIDRLRIQAAEQQFSNDNQSEVFIKMKKYKAFRLAFLLYLMAPVISLFVQYTILTWVNFWVLSMIEELLVFYMNYFVVTNFYPQAFDVSRPHQD</sequence>
<evidence type="ECO:0000313" key="12">
    <source>
        <dbReference type="Proteomes" id="UP000006671"/>
    </source>
</evidence>
<gene>
    <name evidence="11" type="ORF">NAEGRDRAFT_79867</name>
</gene>
<dbReference type="InterPro" id="IPR009637">
    <property type="entry name" value="GPR107/GPR108-like"/>
</dbReference>
<dbReference type="InterPro" id="IPR058825">
    <property type="entry name" value="MDM34_N"/>
</dbReference>
<reference evidence="11 12" key="1">
    <citation type="journal article" date="2010" name="Cell">
        <title>The genome of Naegleria gruberi illuminates early eukaryotic versatility.</title>
        <authorList>
            <person name="Fritz-Laylin L.K."/>
            <person name="Prochnik S.E."/>
            <person name="Ginger M.L."/>
            <person name="Dacks J.B."/>
            <person name="Carpenter M.L."/>
            <person name="Field M.C."/>
            <person name="Kuo A."/>
            <person name="Paredez A."/>
            <person name="Chapman J."/>
            <person name="Pham J."/>
            <person name="Shu S."/>
            <person name="Neupane R."/>
            <person name="Cipriano M."/>
            <person name="Mancuso J."/>
            <person name="Tu H."/>
            <person name="Salamov A."/>
            <person name="Lindquist E."/>
            <person name="Shapiro H."/>
            <person name="Lucas S."/>
            <person name="Grigoriev I.V."/>
            <person name="Cande W.Z."/>
            <person name="Fulton C."/>
            <person name="Rokhsar D.S."/>
            <person name="Dawson S.C."/>
        </authorList>
    </citation>
    <scope>NUCLEOTIDE SEQUENCE [LARGE SCALE GENOMIC DNA]</scope>
    <source>
        <strain evidence="11 12">NEG-M</strain>
    </source>
</reference>
<dbReference type="OrthoDB" id="10254406at2759"/>
<dbReference type="InterPro" id="IPR053937">
    <property type="entry name" value="GOST_TM"/>
</dbReference>
<dbReference type="GeneID" id="8848187"/>
<dbReference type="PANTHER" id="PTHR21229">
    <property type="entry name" value="LUNG SEVEN TRANSMEMBRANE RECEPTOR"/>
    <property type="match status" value="1"/>
</dbReference>
<keyword evidence="4" id="KW-0732">Signal</keyword>
<dbReference type="OMA" id="AYDETMA"/>
<keyword evidence="6" id="KW-0445">Lipid transport</keyword>
<name>D2VG85_NAEGR</name>
<dbReference type="EMBL" id="GG738869">
    <property type="protein sequence ID" value="EFC44225.1"/>
    <property type="molecule type" value="Genomic_DNA"/>
</dbReference>
<protein>
    <recommendedName>
        <fullName evidence="10">SMP-LTD domain-containing protein</fullName>
    </recommendedName>
</protein>
<dbReference type="Pfam" id="PF26545">
    <property type="entry name" value="Mdm34_N"/>
    <property type="match status" value="1"/>
</dbReference>
<dbReference type="Pfam" id="PF06814">
    <property type="entry name" value="GOST_TM"/>
    <property type="match status" value="1"/>
</dbReference>
<dbReference type="CDD" id="cd21673">
    <property type="entry name" value="SMP_Mdm34"/>
    <property type="match status" value="1"/>
</dbReference>
<comment type="subcellular location">
    <subcellularLocation>
        <location evidence="1">Membrane</location>
        <topology evidence="1">Multi-pass membrane protein</topology>
    </subcellularLocation>
</comment>
<evidence type="ECO:0000256" key="5">
    <source>
        <dbReference type="ARBA" id="ARBA00022989"/>
    </source>
</evidence>
<dbReference type="GO" id="GO:0005794">
    <property type="term" value="C:Golgi apparatus"/>
    <property type="evidence" value="ECO:0007669"/>
    <property type="project" value="TreeGrafter"/>
</dbReference>
<feature type="transmembrane region" description="Helical" evidence="9">
    <location>
        <begin position="488"/>
        <end position="508"/>
    </location>
</feature>
<keyword evidence="12" id="KW-1185">Reference proteome</keyword>
<feature type="domain" description="SMP-LTD" evidence="10">
    <location>
        <begin position="1"/>
        <end position="235"/>
    </location>
</feature>
<proteinExistence type="predicted"/>
<feature type="transmembrane region" description="Helical" evidence="9">
    <location>
        <begin position="448"/>
        <end position="468"/>
    </location>
</feature>
<evidence type="ECO:0000256" key="4">
    <source>
        <dbReference type="ARBA" id="ARBA00022729"/>
    </source>
</evidence>
<dbReference type="VEuPathDB" id="AmoebaDB:NAEGRDRAFT_79867"/>
<evidence type="ECO:0000313" key="11">
    <source>
        <dbReference type="EMBL" id="EFC44225.1"/>
    </source>
</evidence>
<feature type="transmembrane region" description="Helical" evidence="9">
    <location>
        <begin position="544"/>
        <end position="567"/>
    </location>
</feature>
<evidence type="ECO:0000256" key="2">
    <source>
        <dbReference type="ARBA" id="ARBA00022448"/>
    </source>
</evidence>
<dbReference type="PROSITE" id="PS51847">
    <property type="entry name" value="SMP"/>
    <property type="match status" value="1"/>
</dbReference>
<dbReference type="GO" id="GO:0008289">
    <property type="term" value="F:lipid binding"/>
    <property type="evidence" value="ECO:0007669"/>
    <property type="project" value="UniProtKB-KW"/>
</dbReference>
<feature type="transmembrane region" description="Helical" evidence="9">
    <location>
        <begin position="415"/>
        <end position="436"/>
    </location>
</feature>
<dbReference type="AlphaFoldDB" id="D2VG85"/>
<feature type="transmembrane region" description="Helical" evidence="9">
    <location>
        <begin position="628"/>
        <end position="651"/>
    </location>
</feature>
<feature type="transmembrane region" description="Helical" evidence="9">
    <location>
        <begin position="603"/>
        <end position="622"/>
    </location>
</feature>
<evidence type="ECO:0000256" key="1">
    <source>
        <dbReference type="ARBA" id="ARBA00004141"/>
    </source>
</evidence>
<accession>D2VG85</accession>
<dbReference type="InterPro" id="IPR031468">
    <property type="entry name" value="SMP_LBD"/>
</dbReference>
<evidence type="ECO:0000256" key="8">
    <source>
        <dbReference type="ARBA" id="ARBA00023136"/>
    </source>
</evidence>
<evidence type="ECO:0000256" key="9">
    <source>
        <dbReference type="SAM" id="Phobius"/>
    </source>
</evidence>
<keyword evidence="8 9" id="KW-0472">Membrane</keyword>
<dbReference type="InParanoid" id="D2VG85"/>